<sequence length="396" mass="41655">MYRPGPDRAPGHSRPPLDSQETTMSTAQPDPLLPPASGAADARQRTAAAQDARLADLIIGELDRRLASVAKHAAVPTAPGTPAARRAPAAPAPPLAPMGGLLRPLLLVRSALAVGGTLAPVLPAAVGLEYVHMGSLGHRTGAPGSDPGRRDVPGAPDPRTAVYDRLGSATAVVMGSTPLYAWFEALSECAARGVREDRIAAVCRVQAEAGRAVRAGATRERATAGRLDIEAEHWLETARLTTAVPFAAACRVGATLAGAPPEWTDALAVYGEQLGMALRLQEELRPYVPERTRRGRRAHRGAAYEPLPTLPLLLAFDRADVRQHDALCRAFAVPAGAGAFRLIRSLVIETGGHRVAAGFVQRYAIRAAGALTALPDTSHRRRLEALVPTPVTGPLR</sequence>
<dbReference type="KEGG" id="sclf:BB341_02265"/>
<reference evidence="3 4" key="1">
    <citation type="journal article" date="2010" name="Genome Biol. Evol.">
        <title>The sequence of a 1.8-mb bacterial linear plasmid reveals a rich evolutionary reservoir of secondary metabolic pathways.</title>
        <authorList>
            <person name="Medema M.H."/>
            <person name="Trefzer A."/>
            <person name="Kovalchuk A."/>
            <person name="van den Berg M."/>
            <person name="Mueller U."/>
            <person name="Heijne W."/>
            <person name="Wu L."/>
            <person name="Alam M.T."/>
            <person name="Ronning C.M."/>
            <person name="Nierman W.C."/>
            <person name="Bovenberg R.A.L."/>
            <person name="Breitling R."/>
            <person name="Takano E."/>
        </authorList>
    </citation>
    <scope>NUCLEOTIDE SEQUENCE [LARGE SCALE GENOMIC DNA]</scope>
    <source>
        <strain evidence="4">ATCC 27064 / DSM 738 / JCM 4710 / NBRC 13307 / NCIMB 12785 / NRRL 3585 / VKM Ac-602</strain>
    </source>
</reference>
<dbReference type="EC" id="2.5.1.-" evidence="3"/>
<feature type="region of interest" description="Disordered" evidence="2">
    <location>
        <begin position="1"/>
        <end position="47"/>
    </location>
</feature>
<dbReference type="SUPFAM" id="SSF48576">
    <property type="entry name" value="Terpenoid synthases"/>
    <property type="match status" value="1"/>
</dbReference>
<feature type="region of interest" description="Disordered" evidence="2">
    <location>
        <begin position="139"/>
        <end position="158"/>
    </location>
</feature>
<feature type="compositionally biased region" description="Polar residues" evidence="2">
    <location>
        <begin position="19"/>
        <end position="28"/>
    </location>
</feature>
<accession>E2PZG5</accession>
<evidence type="ECO:0000256" key="1">
    <source>
        <dbReference type="RuleBase" id="RU004466"/>
    </source>
</evidence>
<gene>
    <name evidence="3" type="primary">ispB</name>
    <name evidence="3" type="ORF">SCLAV_5359</name>
</gene>
<dbReference type="GO" id="GO:0004659">
    <property type="term" value="F:prenyltransferase activity"/>
    <property type="evidence" value="ECO:0007669"/>
    <property type="project" value="InterPro"/>
</dbReference>
<evidence type="ECO:0000313" key="3">
    <source>
        <dbReference type="EMBL" id="EFG10426.1"/>
    </source>
</evidence>
<comment type="similarity">
    <text evidence="1">Belongs to the FPP/GGPP synthase family.</text>
</comment>
<dbReference type="EMBL" id="CM000913">
    <property type="protein sequence ID" value="EFG10426.1"/>
    <property type="molecule type" value="Genomic_DNA"/>
</dbReference>
<dbReference type="InterPro" id="IPR008949">
    <property type="entry name" value="Isoprenoid_synthase_dom_sf"/>
</dbReference>
<dbReference type="eggNOG" id="COG0142">
    <property type="taxonomic scope" value="Bacteria"/>
</dbReference>
<dbReference type="Proteomes" id="UP000002357">
    <property type="component" value="Chromosome"/>
</dbReference>
<dbReference type="InterPro" id="IPR000092">
    <property type="entry name" value="Polyprenyl_synt"/>
</dbReference>
<evidence type="ECO:0000256" key="2">
    <source>
        <dbReference type="SAM" id="MobiDB-lite"/>
    </source>
</evidence>
<dbReference type="GO" id="GO:0008299">
    <property type="term" value="P:isoprenoid biosynthetic process"/>
    <property type="evidence" value="ECO:0007669"/>
    <property type="project" value="InterPro"/>
</dbReference>
<proteinExistence type="inferred from homology"/>
<evidence type="ECO:0000313" key="4">
    <source>
        <dbReference type="Proteomes" id="UP000002357"/>
    </source>
</evidence>
<dbReference type="Pfam" id="PF00348">
    <property type="entry name" value="polyprenyl_synt"/>
    <property type="match status" value="1"/>
</dbReference>
<dbReference type="Gene3D" id="1.10.600.10">
    <property type="entry name" value="Farnesyl Diphosphate Synthase"/>
    <property type="match status" value="1"/>
</dbReference>
<dbReference type="STRING" id="1901.BB341_02265"/>
<dbReference type="AlphaFoldDB" id="E2PZG5"/>
<keyword evidence="1 3" id="KW-0808">Transferase</keyword>
<keyword evidence="4" id="KW-1185">Reference proteome</keyword>
<name>E2PZG5_STRCL</name>
<feature type="compositionally biased region" description="Basic and acidic residues" evidence="2">
    <location>
        <begin position="1"/>
        <end position="10"/>
    </location>
</feature>
<organism evidence="3 4">
    <name type="scientific">Streptomyces clavuligerus</name>
    <dbReference type="NCBI Taxonomy" id="1901"/>
    <lineage>
        <taxon>Bacteria</taxon>
        <taxon>Bacillati</taxon>
        <taxon>Actinomycetota</taxon>
        <taxon>Actinomycetes</taxon>
        <taxon>Kitasatosporales</taxon>
        <taxon>Streptomycetaceae</taxon>
        <taxon>Streptomyces</taxon>
    </lineage>
</organism>
<protein>
    <submittedName>
        <fullName evidence="3">Dimethylallyltranstransferase / geranyltranstransferase / geranylgeranyl pyrophosphate synthetase</fullName>
        <ecNumber evidence="3">2.5.1.-</ecNumber>
    </submittedName>
</protein>